<dbReference type="Proteomes" id="UP000252387">
    <property type="component" value="Unassembled WGS sequence"/>
</dbReference>
<evidence type="ECO:0000313" key="6">
    <source>
        <dbReference type="Proteomes" id="UP000252387"/>
    </source>
</evidence>
<evidence type="ECO:0000256" key="3">
    <source>
        <dbReference type="ARBA" id="ARBA00023315"/>
    </source>
</evidence>
<accession>A0A368KC64</accession>
<comment type="caution">
    <text evidence="5">The sequence shown here is derived from an EMBL/GenBank/DDBJ whole genome shotgun (WGS) entry which is preliminary data.</text>
</comment>
<keyword evidence="6" id="KW-1185">Reference proteome</keyword>
<gene>
    <name evidence="5" type="ORF">DEO45_10175</name>
</gene>
<dbReference type="InterPro" id="IPR002123">
    <property type="entry name" value="Plipid/glycerol_acylTrfase"/>
</dbReference>
<dbReference type="SMART" id="SM00563">
    <property type="entry name" value="PlsC"/>
    <property type="match status" value="1"/>
</dbReference>
<dbReference type="EMBL" id="QFWQ01000006">
    <property type="protein sequence ID" value="RCS29529.1"/>
    <property type="molecule type" value="Genomic_DNA"/>
</dbReference>
<organism evidence="5 6">
    <name type="scientific">Rhodanobacter denitrificans</name>
    <dbReference type="NCBI Taxonomy" id="666685"/>
    <lineage>
        <taxon>Bacteria</taxon>
        <taxon>Pseudomonadati</taxon>
        <taxon>Pseudomonadota</taxon>
        <taxon>Gammaproteobacteria</taxon>
        <taxon>Lysobacterales</taxon>
        <taxon>Rhodanobacteraceae</taxon>
        <taxon>Rhodanobacter</taxon>
    </lineage>
</organism>
<evidence type="ECO:0000259" key="4">
    <source>
        <dbReference type="SMART" id="SM00563"/>
    </source>
</evidence>
<dbReference type="GO" id="GO:0006654">
    <property type="term" value="P:phosphatidic acid biosynthetic process"/>
    <property type="evidence" value="ECO:0007669"/>
    <property type="project" value="TreeGrafter"/>
</dbReference>
<keyword evidence="3 5" id="KW-0012">Acyltransferase</keyword>
<sequence length="198" mass="22449">MKGRLFTPAQLPALMPHLRDGWQRRTCRAALRMAGWSLVGEFPDVPKLVLIAAPHSSWWDGVWGLLIKVAVGADVHFMGKRELFFWPLGALLRRLGGMAIDRGSAQGVVEQTIDQFRQRDRLWLGIAPEGTRKPVKRWKSGFWRIAREAGVPIFPVAFHYPDKTIQLGPLLDTSADMEADLARLRAFYAPFRGKHRNV</sequence>
<dbReference type="GO" id="GO:0003841">
    <property type="term" value="F:1-acylglycerol-3-phosphate O-acyltransferase activity"/>
    <property type="evidence" value="ECO:0007669"/>
    <property type="project" value="TreeGrafter"/>
</dbReference>
<protein>
    <submittedName>
        <fullName evidence="5">Acyltransferase</fullName>
    </submittedName>
</protein>
<comment type="pathway">
    <text evidence="1">Lipid metabolism.</text>
</comment>
<dbReference type="SUPFAM" id="SSF69593">
    <property type="entry name" value="Glycerol-3-phosphate (1)-acyltransferase"/>
    <property type="match status" value="1"/>
</dbReference>
<dbReference type="OrthoDB" id="9796839at2"/>
<evidence type="ECO:0000256" key="2">
    <source>
        <dbReference type="ARBA" id="ARBA00022679"/>
    </source>
</evidence>
<dbReference type="PANTHER" id="PTHR10434:SF9">
    <property type="entry name" value="PHOSPHOLIPID_GLYCEROL ACYLTRANSFERASE DOMAIN-CONTAINING PROTEIN"/>
    <property type="match status" value="1"/>
</dbReference>
<evidence type="ECO:0000313" key="5">
    <source>
        <dbReference type="EMBL" id="RCS29529.1"/>
    </source>
</evidence>
<dbReference type="CDD" id="cd07988">
    <property type="entry name" value="LPLAT_ABO13168-like"/>
    <property type="match status" value="1"/>
</dbReference>
<dbReference type="PANTHER" id="PTHR10434">
    <property type="entry name" value="1-ACYL-SN-GLYCEROL-3-PHOSPHATE ACYLTRANSFERASE"/>
    <property type="match status" value="1"/>
</dbReference>
<dbReference type="Pfam" id="PF01553">
    <property type="entry name" value="Acyltransferase"/>
    <property type="match status" value="1"/>
</dbReference>
<reference evidence="5 6" key="1">
    <citation type="submission" date="2018-05" db="EMBL/GenBank/DDBJ databases">
        <title>Draft genome sequence of Rhodanobacter denitrificans Yn1 isolated from gold copper mine.</title>
        <authorList>
            <person name="Yang N."/>
            <person name="Mazhar H.S."/>
            <person name="Rensing C."/>
        </authorList>
    </citation>
    <scope>NUCLEOTIDE SEQUENCE [LARGE SCALE GENOMIC DNA]</scope>
    <source>
        <strain evidence="5 6">Yn1</strain>
    </source>
</reference>
<proteinExistence type="predicted"/>
<name>A0A368KC64_9GAMM</name>
<evidence type="ECO:0000256" key="1">
    <source>
        <dbReference type="ARBA" id="ARBA00005189"/>
    </source>
</evidence>
<keyword evidence="2 5" id="KW-0808">Transferase</keyword>
<dbReference type="RefSeq" id="WP_114343147.1">
    <property type="nucleotide sequence ID" value="NZ_QFWQ01000006.1"/>
</dbReference>
<feature type="domain" description="Phospholipid/glycerol acyltransferase" evidence="4">
    <location>
        <begin position="49"/>
        <end position="161"/>
    </location>
</feature>
<dbReference type="AlphaFoldDB" id="A0A368KC64"/>